<protein>
    <submittedName>
        <fullName evidence="1">Uncharacterized protein</fullName>
    </submittedName>
</protein>
<reference evidence="1 2" key="1">
    <citation type="journal article" date="2015" name="Antonie Van Leeuwenhoek">
        <title>Prauserella endophytica sp. nov., an endophytic actinobacterium isolated from Tamarix taklamakanensis.</title>
        <authorList>
            <person name="Liu J.M."/>
            <person name="Habden X."/>
            <person name="Guo L."/>
            <person name="Tuo L."/>
            <person name="Jiang Z.K."/>
            <person name="Liu S.W."/>
            <person name="Liu X.F."/>
            <person name="Chen L."/>
            <person name="Li R.F."/>
            <person name="Zhang Y.Q."/>
            <person name="Sun C.H."/>
        </authorList>
    </citation>
    <scope>NUCLEOTIDE SEQUENCE [LARGE SCALE GENOMIC DNA]</scope>
    <source>
        <strain evidence="1 2">CGMCC 4.7182</strain>
    </source>
</reference>
<keyword evidence="2" id="KW-1185">Reference proteome</keyword>
<evidence type="ECO:0000313" key="2">
    <source>
        <dbReference type="Proteomes" id="UP000309992"/>
    </source>
</evidence>
<evidence type="ECO:0000313" key="1">
    <source>
        <dbReference type="EMBL" id="TKG66186.1"/>
    </source>
</evidence>
<sequence length="63" mass="7015">MYEPAARRRRYLALVARCPHCGGSHQHYANTLGDLLTGIRSGCGRAYRLRCTRLFNAGGVRHG</sequence>
<dbReference type="Proteomes" id="UP000309992">
    <property type="component" value="Unassembled WGS sequence"/>
</dbReference>
<accession>A0ABY2RYU7</accession>
<name>A0ABY2RYU7_9PSEU</name>
<organism evidence="1 2">
    <name type="scientific">Prauserella endophytica</name>
    <dbReference type="NCBI Taxonomy" id="1592324"/>
    <lineage>
        <taxon>Bacteria</taxon>
        <taxon>Bacillati</taxon>
        <taxon>Actinomycetota</taxon>
        <taxon>Actinomycetes</taxon>
        <taxon>Pseudonocardiales</taxon>
        <taxon>Pseudonocardiaceae</taxon>
        <taxon>Prauserella</taxon>
        <taxon>Prauserella coralliicola group</taxon>
    </lineage>
</organism>
<dbReference type="EMBL" id="SWMS01000016">
    <property type="protein sequence ID" value="TKG66186.1"/>
    <property type="molecule type" value="Genomic_DNA"/>
</dbReference>
<gene>
    <name evidence="1" type="ORF">FCN18_25435</name>
</gene>
<comment type="caution">
    <text evidence="1">The sequence shown here is derived from an EMBL/GenBank/DDBJ whole genome shotgun (WGS) entry which is preliminary data.</text>
</comment>
<dbReference type="RefSeq" id="WP_137096285.1">
    <property type="nucleotide sequence ID" value="NZ_SWMS01000016.1"/>
</dbReference>
<proteinExistence type="predicted"/>